<dbReference type="AlphaFoldDB" id="A0AAV4N3H1"/>
<dbReference type="EMBL" id="BPLQ01001079">
    <property type="protein sequence ID" value="GIX78117.1"/>
    <property type="molecule type" value="Genomic_DNA"/>
</dbReference>
<accession>A0AAV4N3H1</accession>
<organism evidence="1 2">
    <name type="scientific">Caerostris darwini</name>
    <dbReference type="NCBI Taxonomy" id="1538125"/>
    <lineage>
        <taxon>Eukaryota</taxon>
        <taxon>Metazoa</taxon>
        <taxon>Ecdysozoa</taxon>
        <taxon>Arthropoda</taxon>
        <taxon>Chelicerata</taxon>
        <taxon>Arachnida</taxon>
        <taxon>Araneae</taxon>
        <taxon>Araneomorphae</taxon>
        <taxon>Entelegynae</taxon>
        <taxon>Araneoidea</taxon>
        <taxon>Araneidae</taxon>
        <taxon>Caerostris</taxon>
    </lineage>
</organism>
<name>A0AAV4N3H1_9ARAC</name>
<dbReference type="Proteomes" id="UP001054837">
    <property type="component" value="Unassembled WGS sequence"/>
</dbReference>
<comment type="caution">
    <text evidence="1">The sequence shown here is derived from an EMBL/GenBank/DDBJ whole genome shotgun (WGS) entry which is preliminary data.</text>
</comment>
<proteinExistence type="predicted"/>
<sequence length="125" mass="14072">MQADFSESCQLFSLSSIRLHLCAPGYPGFLDANFSKKSASNVCLRTIFFPPSSLFKRSSGIASAFLSRGTLIGVSLWGRQGQGGFTYRRGSSLERLIETSREILLEKKLFCSQIVMQRKRYLNYL</sequence>
<gene>
    <name evidence="1" type="ORF">CDAR_508601</name>
</gene>
<evidence type="ECO:0000313" key="1">
    <source>
        <dbReference type="EMBL" id="GIX78117.1"/>
    </source>
</evidence>
<evidence type="ECO:0000313" key="2">
    <source>
        <dbReference type="Proteomes" id="UP001054837"/>
    </source>
</evidence>
<reference evidence="1 2" key="1">
    <citation type="submission" date="2021-06" db="EMBL/GenBank/DDBJ databases">
        <title>Caerostris darwini draft genome.</title>
        <authorList>
            <person name="Kono N."/>
            <person name="Arakawa K."/>
        </authorList>
    </citation>
    <scope>NUCLEOTIDE SEQUENCE [LARGE SCALE GENOMIC DNA]</scope>
</reference>
<protein>
    <submittedName>
        <fullName evidence="1">Uncharacterized protein</fullName>
    </submittedName>
</protein>
<keyword evidence="2" id="KW-1185">Reference proteome</keyword>